<sequence length="759" mass="85194">MALVVNHWYRLRGNKSSNPCPTILISVSLGFADSLQEKAEMVPYCMPWHASCMSLQLVPHLMTSPPKRLEMSSVNAAAAAGIVLLRSRKKKRKCWLRGIFVDVRFSPVSSGSGRLKLGLGRVYVPVLQGGTPECDSENTSMEYVLDGTRHSIGQLESFSSCPCLFLVHNEEKRLYNNKDGFPSAAQPPFLFRHVFVVNMSELPDERKAHECDRQLHVWDWWLLAPAHCGPCAQFKSMPLLAPLHAPTCNYVQQKVAQLNKRPLIPPLHNYVGHLLLRLCSGRDDVTQRLSGSGPAGRSVKWRYSSHKRTRSCVASLYVVPDKPTSIKAEALSISSISNCVLFTSIVGNTAMWSPGDRQPVEHARTKRYAMPTLLHLVSPLPKWYTIAFPDVLLLGYSVYLSPQMPWLPLLHRVQIHPVHCHTPFAWNDLVKTLKPEISMPGSEIEPRRSRTQSLPDFPISESCRTVPLVGGFPPSLHSGAAPYLPHVTLIGAEDVVFKRRPNLPTLHLPLVKHVWIRRAGIYAGFDAFLDPPAFFFLSHSSHDMSWLRVGAVQIRAIVPVRRRRRSERHLSTSWFAPADVSLVRLRRPLTGRGGGGITPFSVEEFEMLGDRLTNQQILRSGSEPFRIFKLRCSRVVKTSALAGRVVCREDSARPVLRSIVRESDVPPPRPMAGFLELWVCRRAERNDGTDPQTSCYCLAADWTPKLPRWGEVRYGVAPECKGGGNGISSRKPADQWDCQIWERVLRESSPDHLGGRRVV</sequence>
<accession>A0ABQ9H2J0</accession>
<protein>
    <recommendedName>
        <fullName evidence="3">CST complex subunit CTC1</fullName>
    </recommendedName>
</protein>
<name>A0ABQ9H2J0_9NEOP</name>
<keyword evidence="2" id="KW-1185">Reference proteome</keyword>
<evidence type="ECO:0000313" key="2">
    <source>
        <dbReference type="Proteomes" id="UP001159363"/>
    </source>
</evidence>
<evidence type="ECO:0008006" key="3">
    <source>
        <dbReference type="Google" id="ProtNLM"/>
    </source>
</evidence>
<evidence type="ECO:0000313" key="1">
    <source>
        <dbReference type="EMBL" id="KAJ8878520.1"/>
    </source>
</evidence>
<reference evidence="1 2" key="1">
    <citation type="submission" date="2023-02" db="EMBL/GenBank/DDBJ databases">
        <title>LHISI_Scaffold_Assembly.</title>
        <authorList>
            <person name="Stuart O.P."/>
            <person name="Cleave R."/>
            <person name="Magrath M.J.L."/>
            <person name="Mikheyev A.S."/>
        </authorList>
    </citation>
    <scope>NUCLEOTIDE SEQUENCE [LARGE SCALE GENOMIC DNA]</scope>
    <source>
        <strain evidence="1">Daus_M_001</strain>
        <tissue evidence="1">Leg muscle</tissue>
    </source>
</reference>
<dbReference type="Proteomes" id="UP001159363">
    <property type="component" value="Chromosome 6"/>
</dbReference>
<gene>
    <name evidence="1" type="ORF">PR048_019098</name>
</gene>
<proteinExistence type="predicted"/>
<comment type="caution">
    <text evidence="1">The sequence shown here is derived from an EMBL/GenBank/DDBJ whole genome shotgun (WGS) entry which is preliminary data.</text>
</comment>
<dbReference type="EMBL" id="JARBHB010000007">
    <property type="protein sequence ID" value="KAJ8878520.1"/>
    <property type="molecule type" value="Genomic_DNA"/>
</dbReference>
<organism evidence="1 2">
    <name type="scientific">Dryococelus australis</name>
    <dbReference type="NCBI Taxonomy" id="614101"/>
    <lineage>
        <taxon>Eukaryota</taxon>
        <taxon>Metazoa</taxon>
        <taxon>Ecdysozoa</taxon>
        <taxon>Arthropoda</taxon>
        <taxon>Hexapoda</taxon>
        <taxon>Insecta</taxon>
        <taxon>Pterygota</taxon>
        <taxon>Neoptera</taxon>
        <taxon>Polyneoptera</taxon>
        <taxon>Phasmatodea</taxon>
        <taxon>Verophasmatodea</taxon>
        <taxon>Anareolatae</taxon>
        <taxon>Phasmatidae</taxon>
        <taxon>Eurycanthinae</taxon>
        <taxon>Dryococelus</taxon>
    </lineage>
</organism>